<dbReference type="RefSeq" id="WP_225269775.1">
    <property type="nucleotide sequence ID" value="NZ_CP084058.1"/>
</dbReference>
<dbReference type="InterPro" id="IPR004919">
    <property type="entry name" value="GmrSD_N"/>
</dbReference>
<evidence type="ECO:0000259" key="1">
    <source>
        <dbReference type="Pfam" id="PF03235"/>
    </source>
</evidence>
<evidence type="ECO:0000313" key="3">
    <source>
        <dbReference type="EMBL" id="SBP01247.1"/>
    </source>
</evidence>
<name>A0A1M4ER14_9ACTN</name>
<dbReference type="Pfam" id="PF03235">
    <property type="entry name" value="GmrSD_N"/>
    <property type="match status" value="1"/>
</dbReference>
<dbReference type="AlphaFoldDB" id="A0A1M4ER14"/>
<sequence>MTKELNSDMVSVAKLFSQDFFFRVPAYQRPFLWDADNFSDLVDDLAGADRDEPYFLGTLVLHQYAKNHYDIVDGQQRLTALCILLACLRDSPAIVEDPDLVKEIHEKIIQPKRKLEGIPEISRVTVKDNAAFNSLVGKINGTSKPFVKPTGSPAEARYEKARSIFWDKISEMSEEEVKKFAEFVTVQCHMIFLSTVSFNDAFRLFTVVNDRGKQLRRIDVLKAYNLDPAAITNESTREQYAKRWEALEERLGEKSFEDIFHLLRLVYIKDKPQKDLYSEFSERILGKSRMPSRGAGFMDELEDYVDLYDALFVARDILDDPEKNIIHVKYQTLMMAMVKHFPASEWKACLLYFVKRFGKEQLYDLVIAIEQVGLDHWVRGVRKDERYGTYTDILKLIASASSASHVLDGINVTKEAIEDACRAPNFYGAGHAKYLLVRAEMVTSELDHVRDFNVRSIEHVLPQNPANGSEWVRTFTKAERDSLTNTAGNLVLLSKAKNSAAGRKDFADKKMTYLKPRVSDFPRSLEVLQYDEWTPDMIRERTEAFAAIVLGDL</sequence>
<dbReference type="PANTHER" id="PTHR35149:SF2">
    <property type="entry name" value="DUF262 DOMAIN-CONTAINING PROTEIN"/>
    <property type="match status" value="1"/>
</dbReference>
<dbReference type="EMBL" id="LT559118">
    <property type="protein sequence ID" value="SBP01247.1"/>
    <property type="molecule type" value="Genomic_DNA"/>
</dbReference>
<proteinExistence type="predicted"/>
<feature type="domain" description="GmrSD restriction endonucleases C-terminal" evidence="2">
    <location>
        <begin position="415"/>
        <end position="547"/>
    </location>
</feature>
<dbReference type="PANTHER" id="PTHR35149">
    <property type="entry name" value="SLL5132 PROTEIN"/>
    <property type="match status" value="1"/>
</dbReference>
<dbReference type="Pfam" id="PF07510">
    <property type="entry name" value="GmrSD_C"/>
    <property type="match status" value="1"/>
</dbReference>
<reference evidence="3" key="1">
    <citation type="submission" date="2016-04" db="EMBL/GenBank/DDBJ databases">
        <authorList>
            <person name="Evans L.H."/>
            <person name="Alamgir A."/>
            <person name="Owens N."/>
            <person name="Weber N.D."/>
            <person name="Virtaneva K."/>
            <person name="Barbian K."/>
            <person name="Babar A."/>
            <person name="Rosenke K."/>
        </authorList>
    </citation>
    <scope>NUCLEOTIDE SEQUENCE</scope>
    <source>
        <strain evidence="3">Nono1</strain>
    </source>
</reference>
<evidence type="ECO:0000259" key="2">
    <source>
        <dbReference type="Pfam" id="PF07510"/>
    </source>
</evidence>
<protein>
    <submittedName>
        <fullName evidence="3">RloF</fullName>
    </submittedName>
</protein>
<accession>A0A1M4ER14</accession>
<feature type="domain" description="GmrSD restriction endonucleases N-terminal" evidence="1">
    <location>
        <begin position="13"/>
        <end position="224"/>
    </location>
</feature>
<dbReference type="InterPro" id="IPR011089">
    <property type="entry name" value="GmrSD_C"/>
</dbReference>
<gene>
    <name evidence="3" type="ORF">BN4615_P10763</name>
</gene>
<organism evidence="3">
    <name type="scientific">Nonomuraea gerenzanensis</name>
    <dbReference type="NCBI Taxonomy" id="93944"/>
    <lineage>
        <taxon>Bacteria</taxon>
        <taxon>Bacillati</taxon>
        <taxon>Actinomycetota</taxon>
        <taxon>Actinomycetes</taxon>
        <taxon>Streptosporangiales</taxon>
        <taxon>Streptosporangiaceae</taxon>
        <taxon>Nonomuraea</taxon>
    </lineage>
</organism>